<dbReference type="Proteomes" id="UP000600799">
    <property type="component" value="Unassembled WGS sequence"/>
</dbReference>
<keyword evidence="3 5" id="KW-1133">Transmembrane helix</keyword>
<evidence type="ECO:0000256" key="5">
    <source>
        <dbReference type="SAM" id="Phobius"/>
    </source>
</evidence>
<feature type="transmembrane region" description="Helical" evidence="5">
    <location>
        <begin position="109"/>
        <end position="129"/>
    </location>
</feature>
<dbReference type="EMBL" id="JADQDC010000006">
    <property type="protein sequence ID" value="MBF9151366.1"/>
    <property type="molecule type" value="Genomic_DNA"/>
</dbReference>
<evidence type="ECO:0000313" key="7">
    <source>
        <dbReference type="Proteomes" id="UP000600799"/>
    </source>
</evidence>
<reference evidence="6 7" key="1">
    <citation type="submission" date="2020-11" db="EMBL/GenBank/DDBJ databases">
        <title>The genome sequence of Novosphingobium sp. 1Y9A.</title>
        <authorList>
            <person name="Liu Y."/>
        </authorList>
    </citation>
    <scope>NUCLEOTIDE SEQUENCE [LARGE SCALE GENOMIC DNA]</scope>
    <source>
        <strain evidence="6 7">1Y9A</strain>
    </source>
</reference>
<name>A0ABS0HGI6_9SPHN</name>
<evidence type="ECO:0000256" key="2">
    <source>
        <dbReference type="ARBA" id="ARBA00022692"/>
    </source>
</evidence>
<feature type="transmembrane region" description="Helical" evidence="5">
    <location>
        <begin position="68"/>
        <end position="89"/>
    </location>
</feature>
<dbReference type="RefSeq" id="WP_196275694.1">
    <property type="nucleotide sequence ID" value="NZ_JADQDC010000006.1"/>
</dbReference>
<evidence type="ECO:0000256" key="3">
    <source>
        <dbReference type="ARBA" id="ARBA00022989"/>
    </source>
</evidence>
<protein>
    <submittedName>
        <fullName evidence="6">DoxX family protein</fullName>
    </submittedName>
</protein>
<feature type="transmembrane region" description="Helical" evidence="5">
    <location>
        <begin position="42"/>
        <end position="61"/>
    </location>
</feature>
<proteinExistence type="predicted"/>
<evidence type="ECO:0000256" key="4">
    <source>
        <dbReference type="ARBA" id="ARBA00023136"/>
    </source>
</evidence>
<accession>A0ABS0HGI6</accession>
<evidence type="ECO:0000313" key="6">
    <source>
        <dbReference type="EMBL" id="MBF9151366.1"/>
    </source>
</evidence>
<comment type="subcellular location">
    <subcellularLocation>
        <location evidence="1">Membrane</location>
        <topology evidence="1">Multi-pass membrane protein</topology>
    </subcellularLocation>
</comment>
<keyword evidence="7" id="KW-1185">Reference proteome</keyword>
<evidence type="ECO:0000256" key="1">
    <source>
        <dbReference type="ARBA" id="ARBA00004141"/>
    </source>
</evidence>
<feature type="transmembrane region" description="Helical" evidence="5">
    <location>
        <begin position="12"/>
        <end position="36"/>
    </location>
</feature>
<gene>
    <name evidence="6" type="ORF">I2488_10165</name>
</gene>
<sequence length="134" mass="14585">MTRQVVRWILALFYFAAGIIHIAAPAPFLTITPSWVPAPQAVVFWTGIAELLGAIGLAQGMSLPLRRAAATGLALYAVCVFPANINHFALDMAKPGHGAGLAYHVPRMFAQPLLVWLALWTGGVTDWPWQPRTR</sequence>
<dbReference type="PANTHER" id="PTHR36974:SF1">
    <property type="entry name" value="DOXX FAMILY MEMBRANE PROTEIN"/>
    <property type="match status" value="1"/>
</dbReference>
<keyword evidence="4 5" id="KW-0472">Membrane</keyword>
<dbReference type="InterPro" id="IPR032808">
    <property type="entry name" value="DoxX"/>
</dbReference>
<keyword evidence="2 5" id="KW-0812">Transmembrane</keyword>
<comment type="caution">
    <text evidence="6">The sequence shown here is derived from an EMBL/GenBank/DDBJ whole genome shotgun (WGS) entry which is preliminary data.</text>
</comment>
<dbReference type="Pfam" id="PF13564">
    <property type="entry name" value="DoxX_2"/>
    <property type="match status" value="1"/>
</dbReference>
<organism evidence="6 7">
    <name type="scientific">Novosphingobium jiangmenense</name>
    <dbReference type="NCBI Taxonomy" id="2791981"/>
    <lineage>
        <taxon>Bacteria</taxon>
        <taxon>Pseudomonadati</taxon>
        <taxon>Pseudomonadota</taxon>
        <taxon>Alphaproteobacteria</taxon>
        <taxon>Sphingomonadales</taxon>
        <taxon>Sphingomonadaceae</taxon>
        <taxon>Novosphingobium</taxon>
    </lineage>
</organism>
<dbReference type="PANTHER" id="PTHR36974">
    <property type="entry name" value="MEMBRANE PROTEIN-RELATED"/>
    <property type="match status" value="1"/>
</dbReference>